<dbReference type="InterPro" id="IPR003856">
    <property type="entry name" value="LPS_length_determ_N"/>
</dbReference>
<evidence type="ECO:0000256" key="5">
    <source>
        <dbReference type="ARBA" id="ARBA00022989"/>
    </source>
</evidence>
<dbReference type="InterPro" id="IPR050445">
    <property type="entry name" value="Bact_polysacc_biosynth/exp"/>
</dbReference>
<dbReference type="Pfam" id="PF02706">
    <property type="entry name" value="Wzz"/>
    <property type="match status" value="1"/>
</dbReference>
<feature type="region of interest" description="Disordered" evidence="7">
    <location>
        <begin position="259"/>
        <end position="319"/>
    </location>
</feature>
<keyword evidence="4" id="KW-0812">Transmembrane</keyword>
<sequence>MSADRFDPVLALARGWWLVLLCAALVAAVLGLGLTQVDPVYRSSTTLLVSSVDPTAVLTGSSQGGGDVVRSINTQARVVLSDAVTERAADDLGLRPRDVREAVTVGVEEQTDVLVVSATAGTPEQAQTVAAGVTAAYLDIGQESAVAPLLAQADALQATAVQLQGQVGAVPLQEDGTPDPRAVALAEEVASLAQQEARLRAAADLATGQVSVLTAADLPESPSSVGPRSGAAVGAVLGGALGVMLALLRGWTSARAGQRGAARRRAGDEPVPVATTGPAAAPTSSPTTAAPTAAAPGAAPSAPPAAAAPAPVASPATGE</sequence>
<evidence type="ECO:0000256" key="1">
    <source>
        <dbReference type="ARBA" id="ARBA00004651"/>
    </source>
</evidence>
<evidence type="ECO:0000256" key="2">
    <source>
        <dbReference type="ARBA" id="ARBA00006683"/>
    </source>
</evidence>
<evidence type="ECO:0000256" key="6">
    <source>
        <dbReference type="ARBA" id="ARBA00023136"/>
    </source>
</evidence>
<evidence type="ECO:0000256" key="7">
    <source>
        <dbReference type="SAM" id="MobiDB-lite"/>
    </source>
</evidence>
<reference evidence="10" key="1">
    <citation type="journal article" date="2019" name="Int. J. Syst. Evol. Microbiol.">
        <title>The Global Catalogue of Microorganisms (GCM) 10K type strain sequencing project: providing services to taxonomists for standard genome sequencing and annotation.</title>
        <authorList>
            <consortium name="The Broad Institute Genomics Platform"/>
            <consortium name="The Broad Institute Genome Sequencing Center for Infectious Disease"/>
            <person name="Wu L."/>
            <person name="Ma J."/>
        </authorList>
    </citation>
    <scope>NUCLEOTIDE SEQUENCE [LARGE SCALE GENOMIC DNA]</scope>
    <source>
        <strain evidence="10">NCAIM B.02333</strain>
    </source>
</reference>
<protein>
    <submittedName>
        <fullName evidence="9">Wzz/FepE/Etk N-terminal domain-containing protein</fullName>
    </submittedName>
</protein>
<evidence type="ECO:0000313" key="9">
    <source>
        <dbReference type="EMBL" id="MFC3686819.1"/>
    </source>
</evidence>
<comment type="similarity">
    <text evidence="2">Belongs to the CpsC/CapA family.</text>
</comment>
<dbReference type="Proteomes" id="UP001595685">
    <property type="component" value="Unassembled WGS sequence"/>
</dbReference>
<feature type="domain" description="Polysaccharide chain length determinant N-terminal" evidence="8">
    <location>
        <begin position="11"/>
        <end position="92"/>
    </location>
</feature>
<feature type="compositionally biased region" description="Low complexity" evidence="7">
    <location>
        <begin position="270"/>
        <end position="319"/>
    </location>
</feature>
<dbReference type="PANTHER" id="PTHR32309">
    <property type="entry name" value="TYROSINE-PROTEIN KINASE"/>
    <property type="match status" value="1"/>
</dbReference>
<accession>A0ABV7WAM3</accession>
<organism evidence="9 10">
    <name type="scientific">Aquipuribacter hungaricus</name>
    <dbReference type="NCBI Taxonomy" id="545624"/>
    <lineage>
        <taxon>Bacteria</taxon>
        <taxon>Bacillati</taxon>
        <taxon>Actinomycetota</taxon>
        <taxon>Actinomycetes</taxon>
        <taxon>Micrococcales</taxon>
        <taxon>Intrasporangiaceae</taxon>
        <taxon>Aquipuribacter</taxon>
    </lineage>
</organism>
<evidence type="ECO:0000256" key="3">
    <source>
        <dbReference type="ARBA" id="ARBA00022475"/>
    </source>
</evidence>
<proteinExistence type="inferred from homology"/>
<keyword evidence="6" id="KW-0472">Membrane</keyword>
<dbReference type="EMBL" id="JBHRWW010000001">
    <property type="protein sequence ID" value="MFC3686819.1"/>
    <property type="molecule type" value="Genomic_DNA"/>
</dbReference>
<keyword evidence="5" id="KW-1133">Transmembrane helix</keyword>
<evidence type="ECO:0000259" key="8">
    <source>
        <dbReference type="Pfam" id="PF02706"/>
    </source>
</evidence>
<comment type="subcellular location">
    <subcellularLocation>
        <location evidence="1">Cell membrane</location>
        <topology evidence="1">Multi-pass membrane protein</topology>
    </subcellularLocation>
</comment>
<evidence type="ECO:0000256" key="4">
    <source>
        <dbReference type="ARBA" id="ARBA00022692"/>
    </source>
</evidence>
<keyword evidence="10" id="KW-1185">Reference proteome</keyword>
<evidence type="ECO:0000313" key="10">
    <source>
        <dbReference type="Proteomes" id="UP001595685"/>
    </source>
</evidence>
<gene>
    <name evidence="9" type="ORF">ACFOLH_00515</name>
</gene>
<comment type="caution">
    <text evidence="9">The sequence shown here is derived from an EMBL/GenBank/DDBJ whole genome shotgun (WGS) entry which is preliminary data.</text>
</comment>
<dbReference type="PANTHER" id="PTHR32309:SF13">
    <property type="entry name" value="FERRIC ENTEROBACTIN TRANSPORT PROTEIN FEPE"/>
    <property type="match status" value="1"/>
</dbReference>
<dbReference type="RefSeq" id="WP_376984020.1">
    <property type="nucleotide sequence ID" value="NZ_JBHRWW010000001.1"/>
</dbReference>
<keyword evidence="3" id="KW-1003">Cell membrane</keyword>
<name>A0ABV7WAM3_9MICO</name>